<dbReference type="GO" id="GO:0000156">
    <property type="term" value="F:phosphorelay response regulator activity"/>
    <property type="evidence" value="ECO:0007669"/>
    <property type="project" value="InterPro"/>
</dbReference>
<dbReference type="SMART" id="SM00448">
    <property type="entry name" value="REC"/>
    <property type="match status" value="1"/>
</dbReference>
<dbReference type="OrthoDB" id="1646880at2"/>
<dbReference type="Gene3D" id="2.40.50.1020">
    <property type="entry name" value="LytTr DNA-binding domain"/>
    <property type="match status" value="1"/>
</dbReference>
<dbReference type="EMBL" id="QXML01000005">
    <property type="protein sequence ID" value="RIW15014.1"/>
    <property type="molecule type" value="Genomic_DNA"/>
</dbReference>
<protein>
    <submittedName>
        <fullName evidence="4">DNA-binding response regulator</fullName>
    </submittedName>
</protein>
<feature type="domain" description="Response regulatory" evidence="2">
    <location>
        <begin position="4"/>
        <end position="117"/>
    </location>
</feature>
<proteinExistence type="predicted"/>
<dbReference type="AlphaFoldDB" id="A0A418PQY9"/>
<dbReference type="Gene3D" id="3.40.50.2300">
    <property type="match status" value="1"/>
</dbReference>
<sequence>MAKNLLLVEHEPLSQARIREVINKYCPDWEVNGPVTSAEELQNSLLNPSIFDLIVCSIRFSDRLCFGAFEDLQIKIPIIFIADSDEHAFRAFDFPCVDYLLKPFSDERLVRAFEKYESFSSSANSKRSRVDSSGKSFENRPFKGYKKRFLTKSGSRLSFVPVENVAYFIAEEGITFLVESGSSQKFIVYHSLNELQSELLDPDKFYRINRSMIINLDNLIEMKPYHNGRLILSLNAKTEEIIVVARERVNEFKSWINQ</sequence>
<dbReference type="RefSeq" id="WP_119477920.1">
    <property type="nucleotide sequence ID" value="NZ_QXML01000005.1"/>
</dbReference>
<dbReference type="Pfam" id="PF04397">
    <property type="entry name" value="LytTR"/>
    <property type="match status" value="1"/>
</dbReference>
<accession>A0A418PQY9</accession>
<dbReference type="InterPro" id="IPR001789">
    <property type="entry name" value="Sig_transdc_resp-reg_receiver"/>
</dbReference>
<keyword evidence="4" id="KW-0238">DNA-binding</keyword>
<gene>
    <name evidence="4" type="ORF">D0X99_11215</name>
</gene>
<dbReference type="PROSITE" id="PS50930">
    <property type="entry name" value="HTH_LYTTR"/>
    <property type="match status" value="1"/>
</dbReference>
<evidence type="ECO:0000259" key="2">
    <source>
        <dbReference type="PROSITE" id="PS50110"/>
    </source>
</evidence>
<dbReference type="InterPro" id="IPR046947">
    <property type="entry name" value="LytR-like"/>
</dbReference>
<dbReference type="PANTHER" id="PTHR37299:SF1">
    <property type="entry name" value="STAGE 0 SPORULATION PROTEIN A HOMOLOG"/>
    <property type="match status" value="1"/>
</dbReference>
<dbReference type="PANTHER" id="PTHR37299">
    <property type="entry name" value="TRANSCRIPTIONAL REGULATOR-RELATED"/>
    <property type="match status" value="1"/>
</dbReference>
<name>A0A418PQY9_9BACT</name>
<feature type="domain" description="HTH LytTR-type" evidence="3">
    <location>
        <begin position="149"/>
        <end position="258"/>
    </location>
</feature>
<keyword evidence="5" id="KW-1185">Reference proteome</keyword>
<reference evidence="4 5" key="1">
    <citation type="submission" date="2018-09" db="EMBL/GenBank/DDBJ databases">
        <authorList>
            <person name="Wang X."/>
            <person name="Du Z."/>
        </authorList>
    </citation>
    <scope>NUCLEOTIDE SEQUENCE [LARGE SCALE GENOMIC DNA]</scope>
    <source>
        <strain evidence="4 5">N3</strain>
    </source>
</reference>
<evidence type="ECO:0000259" key="3">
    <source>
        <dbReference type="PROSITE" id="PS50930"/>
    </source>
</evidence>
<dbReference type="PROSITE" id="PS50110">
    <property type="entry name" value="RESPONSE_REGULATORY"/>
    <property type="match status" value="1"/>
</dbReference>
<dbReference type="Proteomes" id="UP000283522">
    <property type="component" value="Unassembled WGS sequence"/>
</dbReference>
<evidence type="ECO:0000313" key="4">
    <source>
        <dbReference type="EMBL" id="RIW15014.1"/>
    </source>
</evidence>
<comment type="caution">
    <text evidence="4">The sequence shown here is derived from an EMBL/GenBank/DDBJ whole genome shotgun (WGS) entry which is preliminary data.</text>
</comment>
<dbReference type="InterPro" id="IPR011006">
    <property type="entry name" value="CheY-like_superfamily"/>
</dbReference>
<evidence type="ECO:0000256" key="1">
    <source>
        <dbReference type="PROSITE-ProRule" id="PRU00169"/>
    </source>
</evidence>
<comment type="caution">
    <text evidence="1">Lacks conserved residue(s) required for the propagation of feature annotation.</text>
</comment>
<evidence type="ECO:0000313" key="5">
    <source>
        <dbReference type="Proteomes" id="UP000283522"/>
    </source>
</evidence>
<dbReference type="InterPro" id="IPR007492">
    <property type="entry name" value="LytTR_DNA-bd_dom"/>
</dbReference>
<dbReference type="GO" id="GO:0003677">
    <property type="term" value="F:DNA binding"/>
    <property type="evidence" value="ECO:0007669"/>
    <property type="project" value="UniProtKB-KW"/>
</dbReference>
<dbReference type="SUPFAM" id="SSF52172">
    <property type="entry name" value="CheY-like"/>
    <property type="match status" value="1"/>
</dbReference>
<organism evidence="4 5">
    <name type="scientific">Algoriphagus lacus</name>
    <dbReference type="NCBI Taxonomy" id="2056311"/>
    <lineage>
        <taxon>Bacteria</taxon>
        <taxon>Pseudomonadati</taxon>
        <taxon>Bacteroidota</taxon>
        <taxon>Cytophagia</taxon>
        <taxon>Cytophagales</taxon>
        <taxon>Cyclobacteriaceae</taxon>
        <taxon>Algoriphagus</taxon>
    </lineage>
</organism>
<dbReference type="SMART" id="SM00850">
    <property type="entry name" value="LytTR"/>
    <property type="match status" value="1"/>
</dbReference>